<dbReference type="RefSeq" id="WP_130419805.1">
    <property type="nucleotide sequence ID" value="NZ_SHKW01000001.1"/>
</dbReference>
<dbReference type="OrthoDB" id="8771597at2"/>
<sequence length="352" mass="38201">MKSSKKNQMGAVLFGIAVVILVWHSKIPSEADAVMAASKLAAVGSGVAGAAGPNSGSGPHIAGCPVFPADSVWNTPIDTLKKDKHSEDYIQRMGPALVLHPNFGSDPTNGIPITIIKPGRPRIPITFMYGEESDSGHYPTPEGALVEGGWNSPEDSDRHVIMVDEGRCMLTEVGGMVKQKDGSWGGGAGIKMDLTSNALRAPDKTSTDAAGLAVLPGLLRYDEVAAGEVKHAIRFTTPKTQRLYVWPARHFASRITDPTYPPMGQRFRLRADYDISRFSKENQVILKGFKKYGMILSDNGGPWFIIGEPDKRWSDNDLARLKTLKGEDFEAVDESDWQMLADSGRVDPVALR</sequence>
<reference evidence="1 2" key="1">
    <citation type="submission" date="2019-02" db="EMBL/GenBank/DDBJ databases">
        <title>Genomic Encyclopedia of Archaeal and Bacterial Type Strains, Phase II (KMG-II): from individual species to whole genera.</title>
        <authorList>
            <person name="Goeker M."/>
        </authorList>
    </citation>
    <scope>NUCLEOTIDE SEQUENCE [LARGE SCALE GENOMIC DNA]</scope>
    <source>
        <strain evidence="1 2">DSM 18101</strain>
    </source>
</reference>
<evidence type="ECO:0000313" key="2">
    <source>
        <dbReference type="Proteomes" id="UP000292958"/>
    </source>
</evidence>
<gene>
    <name evidence="1" type="ORF">BDD14_3523</name>
</gene>
<protein>
    <submittedName>
        <fullName evidence="1">Uncharacterized protein</fullName>
    </submittedName>
</protein>
<evidence type="ECO:0000313" key="1">
    <source>
        <dbReference type="EMBL" id="RZU41981.1"/>
    </source>
</evidence>
<dbReference type="AlphaFoldDB" id="A0A4Q7YXP2"/>
<dbReference type="Proteomes" id="UP000292958">
    <property type="component" value="Unassembled WGS sequence"/>
</dbReference>
<keyword evidence="2" id="KW-1185">Reference proteome</keyword>
<dbReference type="EMBL" id="SHKW01000001">
    <property type="protein sequence ID" value="RZU41981.1"/>
    <property type="molecule type" value="Genomic_DNA"/>
</dbReference>
<accession>A0A4Q7YXP2</accession>
<comment type="caution">
    <text evidence="1">The sequence shown here is derived from an EMBL/GenBank/DDBJ whole genome shotgun (WGS) entry which is preliminary data.</text>
</comment>
<proteinExistence type="predicted"/>
<organism evidence="1 2">
    <name type="scientific">Edaphobacter modestus</name>
    <dbReference type="NCBI Taxonomy" id="388466"/>
    <lineage>
        <taxon>Bacteria</taxon>
        <taxon>Pseudomonadati</taxon>
        <taxon>Acidobacteriota</taxon>
        <taxon>Terriglobia</taxon>
        <taxon>Terriglobales</taxon>
        <taxon>Acidobacteriaceae</taxon>
        <taxon>Edaphobacter</taxon>
    </lineage>
</organism>
<name>A0A4Q7YXP2_9BACT</name>